<feature type="region of interest" description="Disordered" evidence="5">
    <location>
        <begin position="52"/>
        <end position="71"/>
    </location>
</feature>
<evidence type="ECO:0000313" key="7">
    <source>
        <dbReference type="EMBL" id="SPR00353.1"/>
    </source>
</evidence>
<evidence type="ECO:0000313" key="8">
    <source>
        <dbReference type="Proteomes" id="UP000290189"/>
    </source>
</evidence>
<evidence type="ECO:0000256" key="4">
    <source>
        <dbReference type="ARBA" id="ARBA00022833"/>
    </source>
</evidence>
<organism evidence="7 8">
    <name type="scientific">Plasmodiophora brassicae</name>
    <name type="common">Clubroot disease agent</name>
    <dbReference type="NCBI Taxonomy" id="37360"/>
    <lineage>
        <taxon>Eukaryota</taxon>
        <taxon>Sar</taxon>
        <taxon>Rhizaria</taxon>
        <taxon>Endomyxa</taxon>
        <taxon>Phytomyxea</taxon>
        <taxon>Plasmodiophorida</taxon>
        <taxon>Plasmodiophoridae</taxon>
        <taxon>Plasmodiophora</taxon>
    </lineage>
</organism>
<evidence type="ECO:0000256" key="1">
    <source>
        <dbReference type="ARBA" id="ARBA00022723"/>
    </source>
</evidence>
<dbReference type="Proteomes" id="UP000290189">
    <property type="component" value="Unassembled WGS sequence"/>
</dbReference>
<dbReference type="CDD" id="cd20335">
    <property type="entry name" value="BRcat_RBR"/>
    <property type="match status" value="1"/>
</dbReference>
<gene>
    <name evidence="7" type="ORF">PLBR_LOCUS7568</name>
</gene>
<keyword evidence="2" id="KW-0863">Zinc-finger</keyword>
<keyword evidence="3" id="KW-0833">Ubl conjugation pathway</keyword>
<evidence type="ECO:0000256" key="2">
    <source>
        <dbReference type="ARBA" id="ARBA00022771"/>
    </source>
</evidence>
<dbReference type="GO" id="GO:0008270">
    <property type="term" value="F:zinc ion binding"/>
    <property type="evidence" value="ECO:0007669"/>
    <property type="project" value="UniProtKB-KW"/>
</dbReference>
<keyword evidence="4" id="KW-0862">Zinc</keyword>
<evidence type="ECO:0000256" key="5">
    <source>
        <dbReference type="SAM" id="MobiDB-lite"/>
    </source>
</evidence>
<dbReference type="AlphaFoldDB" id="A0A3P3YJH7"/>
<dbReference type="Pfam" id="PF01485">
    <property type="entry name" value="IBR"/>
    <property type="match status" value="1"/>
</dbReference>
<keyword evidence="1" id="KW-0479">Metal-binding</keyword>
<accession>A0A3P3YJH7</accession>
<sequence>MYPAAQRPAERDQALAMCLQMEYLNGDDVDVLALAGDPLYVGLIVTITTQRGGPDALQTDDQDDSSNDERGELEGRHCIICMETIRGRPAVEDRNHEPICRRCEHTNIAINQITASAHPIRCSSGFCMYMHTELMQMLTGPRHESVRKLLENSTLQRSMERRSHCPAASCDYQAELEAPPAENRPAMVSCPQCETVSCNACDELWRAGDLEHFDYTYDEVASAKQDGTYNHRP</sequence>
<reference evidence="7 8" key="1">
    <citation type="submission" date="2018-03" db="EMBL/GenBank/DDBJ databases">
        <authorList>
            <person name="Fogelqvist J."/>
        </authorList>
    </citation>
    <scope>NUCLEOTIDE SEQUENCE [LARGE SCALE GENOMIC DNA]</scope>
</reference>
<evidence type="ECO:0000259" key="6">
    <source>
        <dbReference type="Pfam" id="PF01485"/>
    </source>
</evidence>
<evidence type="ECO:0000256" key="3">
    <source>
        <dbReference type="ARBA" id="ARBA00022786"/>
    </source>
</evidence>
<proteinExistence type="predicted"/>
<geneLocation type="mitochondrion" evidence="7"/>
<name>A0A3P3YJH7_PLABS</name>
<keyword evidence="7" id="KW-0496">Mitochondrion</keyword>
<dbReference type="InterPro" id="IPR002867">
    <property type="entry name" value="IBR_dom"/>
</dbReference>
<feature type="domain" description="IBR" evidence="6">
    <location>
        <begin position="146"/>
        <end position="207"/>
    </location>
</feature>
<protein>
    <recommendedName>
        <fullName evidence="6">IBR domain-containing protein</fullName>
    </recommendedName>
</protein>
<dbReference type="EMBL" id="OVEO01000014">
    <property type="protein sequence ID" value="SPR00353.1"/>
    <property type="molecule type" value="Genomic_DNA"/>
</dbReference>